<organism evidence="1 2">
    <name type="scientific">Bacteroides ovatus</name>
    <dbReference type="NCBI Taxonomy" id="28116"/>
    <lineage>
        <taxon>Bacteria</taxon>
        <taxon>Pseudomonadati</taxon>
        <taxon>Bacteroidota</taxon>
        <taxon>Bacteroidia</taxon>
        <taxon>Bacteroidales</taxon>
        <taxon>Bacteroidaceae</taxon>
        <taxon>Bacteroides</taxon>
    </lineage>
</organism>
<protein>
    <submittedName>
        <fullName evidence="1">Uncharacterized protein</fullName>
    </submittedName>
</protein>
<accession>A0A1Y4PXH3</accession>
<sequence>MSIKCLTFLRPMGLCYYALGWRKVPYLETTTVTYHHSENTMNKGFDNIGDRLKEDSCFYL</sequence>
<reference evidence="1 2" key="1">
    <citation type="submission" date="2018-08" db="EMBL/GenBank/DDBJ databases">
        <title>A genome reference for cultivated species of the human gut microbiota.</title>
        <authorList>
            <person name="Zou Y."/>
            <person name="Xue W."/>
            <person name="Luo G."/>
        </authorList>
    </citation>
    <scope>NUCLEOTIDE SEQUENCE [LARGE SCALE GENOMIC DNA]</scope>
    <source>
        <strain evidence="1 2">AM17-48</strain>
    </source>
</reference>
<name>A0A1Y4PXH3_BACOV</name>
<dbReference type="EMBL" id="QRJR01000004">
    <property type="protein sequence ID" value="RHH49785.1"/>
    <property type="molecule type" value="Genomic_DNA"/>
</dbReference>
<dbReference type="AlphaFoldDB" id="A0A1Y4PXH3"/>
<dbReference type="Proteomes" id="UP000283329">
    <property type="component" value="Unassembled WGS sequence"/>
</dbReference>
<evidence type="ECO:0000313" key="2">
    <source>
        <dbReference type="Proteomes" id="UP000283329"/>
    </source>
</evidence>
<evidence type="ECO:0000313" key="1">
    <source>
        <dbReference type="EMBL" id="RHH49785.1"/>
    </source>
</evidence>
<proteinExistence type="predicted"/>
<comment type="caution">
    <text evidence="1">The sequence shown here is derived from an EMBL/GenBank/DDBJ whole genome shotgun (WGS) entry which is preliminary data.</text>
</comment>
<gene>
    <name evidence="1" type="ORF">DW206_07220</name>
</gene>